<organism evidence="1 2">
    <name type="scientific">Tetranychus urticae</name>
    <name type="common">Two-spotted spider mite</name>
    <dbReference type="NCBI Taxonomy" id="32264"/>
    <lineage>
        <taxon>Eukaryota</taxon>
        <taxon>Metazoa</taxon>
        <taxon>Ecdysozoa</taxon>
        <taxon>Arthropoda</taxon>
        <taxon>Chelicerata</taxon>
        <taxon>Arachnida</taxon>
        <taxon>Acari</taxon>
        <taxon>Acariformes</taxon>
        <taxon>Trombidiformes</taxon>
        <taxon>Prostigmata</taxon>
        <taxon>Eleutherengona</taxon>
        <taxon>Raphignathae</taxon>
        <taxon>Tetranychoidea</taxon>
        <taxon>Tetranychidae</taxon>
        <taxon>Tetranychus</taxon>
    </lineage>
</organism>
<protein>
    <submittedName>
        <fullName evidence="1">Uncharacterized protein</fullName>
    </submittedName>
</protein>
<dbReference type="AlphaFoldDB" id="T1KN64"/>
<reference evidence="2" key="1">
    <citation type="submission" date="2011-08" db="EMBL/GenBank/DDBJ databases">
        <authorList>
            <person name="Rombauts S."/>
        </authorList>
    </citation>
    <scope>NUCLEOTIDE SEQUENCE</scope>
    <source>
        <strain evidence="2">London</strain>
    </source>
</reference>
<reference evidence="1" key="2">
    <citation type="submission" date="2015-06" db="UniProtKB">
        <authorList>
            <consortium name="EnsemblMetazoa"/>
        </authorList>
    </citation>
    <scope>IDENTIFICATION</scope>
</reference>
<evidence type="ECO:0000313" key="1">
    <source>
        <dbReference type="EnsemblMetazoa" id="tetur15g04106.1"/>
    </source>
</evidence>
<sequence>MHYEMNAKIAPLVQSLMERNLFSEADTIFREFSIQQYFHLICIQIIYGPIFIKRLIDFYLFSNQLDEYSLIKFLPFNINEEELISDALVVIDDVSQWAEEQDVKIDDFDPPENAND</sequence>
<proteinExistence type="predicted"/>
<dbReference type="EMBL" id="CAEY01000249">
    <property type="status" value="NOT_ANNOTATED_CDS"/>
    <property type="molecule type" value="Genomic_DNA"/>
</dbReference>
<dbReference type="HOGENOM" id="CLU_3071290_0_0_1"/>
<keyword evidence="2" id="KW-1185">Reference proteome</keyword>
<accession>T1KN64</accession>
<dbReference type="EnsemblMetazoa" id="tetur15g04106.1">
    <property type="protein sequence ID" value="tetur15g04106.1"/>
    <property type="gene ID" value="tetur15g04106"/>
</dbReference>
<evidence type="ECO:0000313" key="2">
    <source>
        <dbReference type="Proteomes" id="UP000015104"/>
    </source>
</evidence>
<dbReference type="Proteomes" id="UP000015104">
    <property type="component" value="Unassembled WGS sequence"/>
</dbReference>
<name>T1KN64_TETUR</name>